<dbReference type="HOGENOM" id="CLU_040783_1_0_9"/>
<dbReference type="RefSeq" id="WP_014215596.1">
    <property type="nucleotide sequence ID" value="NC_016605.1"/>
</dbReference>
<feature type="compositionally biased region" description="Basic and acidic residues" evidence="2">
    <location>
        <begin position="407"/>
        <end position="417"/>
    </location>
</feature>
<organism evidence="5 6">
    <name type="scientific">Pediococcus claussenii (strain ATCC BAA-344 / DSM 14800 / JCM 18046 / KCTC 3811 / LMG 21948 / P06)</name>
    <dbReference type="NCBI Taxonomy" id="701521"/>
    <lineage>
        <taxon>Bacteria</taxon>
        <taxon>Bacillati</taxon>
        <taxon>Bacillota</taxon>
        <taxon>Bacilli</taxon>
        <taxon>Lactobacillales</taxon>
        <taxon>Lactobacillaceae</taxon>
        <taxon>Pediococcus</taxon>
    </lineage>
</organism>
<evidence type="ECO:0000259" key="4">
    <source>
        <dbReference type="Pfam" id="PF25888"/>
    </source>
</evidence>
<evidence type="ECO:0000256" key="1">
    <source>
        <dbReference type="ARBA" id="ARBA00093462"/>
    </source>
</evidence>
<accession>G8PDR5</accession>
<dbReference type="EMBL" id="CP003137">
    <property type="protein sequence ID" value="AEV95400.1"/>
    <property type="molecule type" value="Genomic_DNA"/>
</dbReference>
<gene>
    <name evidence="5" type="ordered locus">PECL_1138</name>
</gene>
<dbReference type="Pfam" id="PF07261">
    <property type="entry name" value="DnaB_2"/>
    <property type="match status" value="1"/>
</dbReference>
<name>G8PDR5_PEDCP</name>
<dbReference type="Proteomes" id="UP000005444">
    <property type="component" value="Chromosome"/>
</dbReference>
<protein>
    <submittedName>
        <fullName evidence="5">Replication initiation and membrane attachment protein</fullName>
    </submittedName>
</protein>
<evidence type="ECO:0000313" key="5">
    <source>
        <dbReference type="EMBL" id="AEV95400.1"/>
    </source>
</evidence>
<proteinExistence type="inferred from homology"/>
<dbReference type="KEGG" id="pce:PECL_1138"/>
<dbReference type="InterPro" id="IPR006343">
    <property type="entry name" value="DnaB/C_C"/>
</dbReference>
<sequence length="452" mass="51998">MAEKYVIAPNDSFIIDNDRQLNSVERETLDVLYRPLMPSEAYSLIIELWKVSEIDKFQLQRHLNSFLCSNLRLNINELDNGRKYVEALGLMETFRKPADGHSSLIYRLLLPAQPATFFKDNFLTTLLLQNTGEEEFKKLVNYFKRTKHDFNGFQKISSTLADIYQVEQNLVDSSSLVKQAGRAIGSEKKNNDPVLNKNFDFNLLSSLLETSYVDPKSLKDNYDLIMVEQTLYNISETEMAKLINQSTDFRTNEIDLAKLKSAVFQYQREKFSDNQVVEEKEDKVSSDKDLVKSEKRLAKIARELAPIEFLSDLKIQVGGVVTSSERYTVEQMVNRKVLPLSVINILIYYVIVDQDNTNVNKNFFDAIASDWSKKRIKNPEEAIKQIKERKQKQNTPASASHRSRRVVAKETLPEWAKKSSIQANTGKKGSKKVSNSSVEEQLKALRNRNREV</sequence>
<evidence type="ECO:0000259" key="3">
    <source>
        <dbReference type="Pfam" id="PF07261"/>
    </source>
</evidence>
<feature type="domain" description="Replicative helicase loading/DNA remodeling protein DnaB N-terminal winged helix" evidence="4">
    <location>
        <begin position="8"/>
        <end position="262"/>
    </location>
</feature>
<dbReference type="AlphaFoldDB" id="G8PDR5"/>
<dbReference type="Pfam" id="PF25888">
    <property type="entry name" value="WHD_DnaB"/>
    <property type="match status" value="1"/>
</dbReference>
<dbReference type="InterPro" id="IPR058660">
    <property type="entry name" value="WHD_DnaB"/>
</dbReference>
<feature type="region of interest" description="Disordered" evidence="2">
    <location>
        <begin position="387"/>
        <end position="452"/>
    </location>
</feature>
<reference evidence="5 6" key="1">
    <citation type="journal article" date="2012" name="J. Bacteriol.">
        <title>Complete Genome Sequence of the Beer Spoilage Organism Pediococcus claussenii ATCC BAA-344T.</title>
        <authorList>
            <person name="Pittet V."/>
            <person name="Abegunde T."/>
            <person name="Marfleet T."/>
            <person name="Haakensen M."/>
            <person name="Morrow K."/>
            <person name="Jayaprakash T."/>
            <person name="Schroeder K."/>
            <person name="Trost B."/>
            <person name="Byrns S."/>
            <person name="Bergsveinson J."/>
            <person name="Kusalik A."/>
            <person name="Ziola B."/>
        </authorList>
    </citation>
    <scope>NUCLEOTIDE SEQUENCE [LARGE SCALE GENOMIC DNA]</scope>
    <source>
        <strain evidence="5 6">ATCC BAA-344</strain>
    </source>
</reference>
<evidence type="ECO:0000256" key="2">
    <source>
        <dbReference type="SAM" id="MobiDB-lite"/>
    </source>
</evidence>
<comment type="similarity">
    <text evidence="1">Belongs to the DnaB/DnaD family.</text>
</comment>
<dbReference type="STRING" id="701521.PECL_1138"/>
<feature type="compositionally biased region" description="Basic and acidic residues" evidence="2">
    <location>
        <begin position="440"/>
        <end position="452"/>
    </location>
</feature>
<dbReference type="eggNOG" id="COG3611">
    <property type="taxonomic scope" value="Bacteria"/>
</dbReference>
<evidence type="ECO:0000313" key="6">
    <source>
        <dbReference type="Proteomes" id="UP000005444"/>
    </source>
</evidence>
<dbReference type="PATRIC" id="fig|701521.8.peg.1080"/>
<feature type="domain" description="DnaB/C C-terminal" evidence="3">
    <location>
        <begin position="311"/>
        <end position="385"/>
    </location>
</feature>
<keyword evidence="6" id="KW-1185">Reference proteome</keyword>